<feature type="compositionally biased region" description="Polar residues" evidence="1">
    <location>
        <begin position="78"/>
        <end position="87"/>
    </location>
</feature>
<dbReference type="RefSeq" id="WP_061788329.1">
    <property type="nucleotide sequence ID" value="NZ_CAUVFX010000009.1"/>
</dbReference>
<gene>
    <name evidence="3" type="ORF">NCTC12967_00458</name>
</gene>
<dbReference type="Proteomes" id="UP000273044">
    <property type="component" value="Chromosome"/>
</dbReference>
<keyword evidence="2" id="KW-0472">Membrane</keyword>
<reference evidence="3 4" key="1">
    <citation type="submission" date="2018-12" db="EMBL/GenBank/DDBJ databases">
        <authorList>
            <consortium name="Pathogen Informatics"/>
        </authorList>
    </citation>
    <scope>NUCLEOTIDE SEQUENCE [LARGE SCALE GENOMIC DNA]</scope>
    <source>
        <strain evidence="3 4">NCTC12967</strain>
    </source>
</reference>
<feature type="transmembrane region" description="Helical" evidence="2">
    <location>
        <begin position="23"/>
        <end position="45"/>
    </location>
</feature>
<feature type="region of interest" description="Disordered" evidence="1">
    <location>
        <begin position="55"/>
        <end position="117"/>
    </location>
</feature>
<dbReference type="AlphaFoldDB" id="A0A3S4XX54"/>
<evidence type="ECO:0000313" key="3">
    <source>
        <dbReference type="EMBL" id="VEH69194.1"/>
    </source>
</evidence>
<dbReference type="GeneID" id="64405955"/>
<evidence type="ECO:0000256" key="1">
    <source>
        <dbReference type="SAM" id="MobiDB-lite"/>
    </source>
</evidence>
<name>A0A3S4XX54_9ACTN</name>
<organism evidence="3 4">
    <name type="scientific">Arachnia propionica</name>
    <dbReference type="NCBI Taxonomy" id="1750"/>
    <lineage>
        <taxon>Bacteria</taxon>
        <taxon>Bacillati</taxon>
        <taxon>Actinomycetota</taxon>
        <taxon>Actinomycetes</taxon>
        <taxon>Propionibacteriales</taxon>
        <taxon>Propionibacteriaceae</taxon>
        <taxon>Arachnia</taxon>
    </lineage>
</organism>
<keyword evidence="2" id="KW-0812">Transmembrane</keyword>
<protein>
    <submittedName>
        <fullName evidence="3">Uncharacterized protein conserved in bacteria</fullName>
    </submittedName>
</protein>
<sequence length="208" mass="22076">MSENKRPDPGQDTSPKSLRESNIGLIVVLFLILVVGIGSGVWWVLRNGQELLGPEASTSAPLPQPTPTQATSEPQEPATPTQVTSGPRGSATPTPPRASSRQPVPIKPRKFGDFEVKGTGSGDTVTYWTAKKDRFFIIGHLPGGSVEAYTKGLKGVKSIGGITCGTNDFGGYECFSQVHGGVGRTTMGPSGTLDELAEISRTFYEAWK</sequence>
<accession>A0A3S4XX54</accession>
<evidence type="ECO:0000313" key="4">
    <source>
        <dbReference type="Proteomes" id="UP000273044"/>
    </source>
</evidence>
<proteinExistence type="predicted"/>
<feature type="compositionally biased region" description="Low complexity" evidence="1">
    <location>
        <begin position="56"/>
        <end position="72"/>
    </location>
</feature>
<keyword evidence="4" id="KW-1185">Reference proteome</keyword>
<dbReference type="EMBL" id="LR134406">
    <property type="protein sequence ID" value="VEH69194.1"/>
    <property type="molecule type" value="Genomic_DNA"/>
</dbReference>
<keyword evidence="2" id="KW-1133">Transmembrane helix</keyword>
<evidence type="ECO:0000256" key="2">
    <source>
        <dbReference type="SAM" id="Phobius"/>
    </source>
</evidence>